<dbReference type="PROSITE" id="PS00615">
    <property type="entry name" value="C_TYPE_LECTIN_1"/>
    <property type="match status" value="1"/>
</dbReference>
<dbReference type="EMBL" id="JBBPFD010000009">
    <property type="protein sequence ID" value="KAK7913603.1"/>
    <property type="molecule type" value="Genomic_DNA"/>
</dbReference>
<evidence type="ECO:0000313" key="3">
    <source>
        <dbReference type="EMBL" id="KAK7913603.1"/>
    </source>
</evidence>
<keyword evidence="1" id="KW-1015">Disulfide bond</keyword>
<dbReference type="Pfam" id="PF00059">
    <property type="entry name" value="Lectin_C"/>
    <property type="match status" value="1"/>
</dbReference>
<organism evidence="3 4">
    <name type="scientific">Mugilogobius chulae</name>
    <name type="common">yellowstripe goby</name>
    <dbReference type="NCBI Taxonomy" id="88201"/>
    <lineage>
        <taxon>Eukaryota</taxon>
        <taxon>Metazoa</taxon>
        <taxon>Chordata</taxon>
        <taxon>Craniata</taxon>
        <taxon>Vertebrata</taxon>
        <taxon>Euteleostomi</taxon>
        <taxon>Actinopterygii</taxon>
        <taxon>Neopterygii</taxon>
        <taxon>Teleostei</taxon>
        <taxon>Neoteleostei</taxon>
        <taxon>Acanthomorphata</taxon>
        <taxon>Gobiaria</taxon>
        <taxon>Gobiiformes</taxon>
        <taxon>Gobioidei</taxon>
        <taxon>Gobiidae</taxon>
        <taxon>Gobionellinae</taxon>
        <taxon>Mugilogobius</taxon>
    </lineage>
</organism>
<dbReference type="InterPro" id="IPR018378">
    <property type="entry name" value="C-type_lectin_CS"/>
</dbReference>
<dbReference type="InterPro" id="IPR001304">
    <property type="entry name" value="C-type_lectin-like"/>
</dbReference>
<dbReference type="InterPro" id="IPR016186">
    <property type="entry name" value="C-type_lectin-like/link_sf"/>
</dbReference>
<dbReference type="InterPro" id="IPR016187">
    <property type="entry name" value="CTDL_fold"/>
</dbReference>
<dbReference type="PANTHER" id="PTHR45784">
    <property type="entry name" value="C-TYPE LECTIN DOMAIN FAMILY 20 MEMBER A-RELATED"/>
    <property type="match status" value="1"/>
</dbReference>
<dbReference type="Gene3D" id="3.10.100.10">
    <property type="entry name" value="Mannose-Binding Protein A, subunit A"/>
    <property type="match status" value="1"/>
</dbReference>
<dbReference type="SUPFAM" id="SSF56436">
    <property type="entry name" value="C-type lectin-like"/>
    <property type="match status" value="2"/>
</dbReference>
<dbReference type="SMART" id="SM00034">
    <property type="entry name" value="CLECT"/>
    <property type="match status" value="1"/>
</dbReference>
<dbReference type="Proteomes" id="UP001460270">
    <property type="component" value="Unassembled WGS sequence"/>
</dbReference>
<dbReference type="PROSITE" id="PS50041">
    <property type="entry name" value="C_TYPE_LECTIN_2"/>
    <property type="match status" value="1"/>
</dbReference>
<dbReference type="PANTHER" id="PTHR45784:SF3">
    <property type="entry name" value="C-TYPE LECTIN DOMAIN FAMILY 4 MEMBER K-LIKE-RELATED"/>
    <property type="match status" value="1"/>
</dbReference>
<accession>A0AAW0P133</accession>
<protein>
    <recommendedName>
        <fullName evidence="2">C-type lectin domain-containing protein</fullName>
    </recommendedName>
</protein>
<feature type="domain" description="C-type lectin" evidence="2">
    <location>
        <begin position="142"/>
        <end position="241"/>
    </location>
</feature>
<keyword evidence="4" id="KW-1185">Reference proteome</keyword>
<proteinExistence type="predicted"/>
<evidence type="ECO:0000256" key="1">
    <source>
        <dbReference type="ARBA" id="ARBA00023157"/>
    </source>
</evidence>
<evidence type="ECO:0000313" key="4">
    <source>
        <dbReference type="Proteomes" id="UP001460270"/>
    </source>
</evidence>
<dbReference type="CDD" id="cd00037">
    <property type="entry name" value="CLECT"/>
    <property type="match status" value="1"/>
</dbReference>
<reference evidence="4" key="1">
    <citation type="submission" date="2024-04" db="EMBL/GenBank/DDBJ databases">
        <title>Salinicola lusitanus LLJ914,a marine bacterium isolated from the Okinawa Trough.</title>
        <authorList>
            <person name="Li J."/>
        </authorList>
    </citation>
    <scope>NUCLEOTIDE SEQUENCE [LARGE SCALE GENOMIC DNA]</scope>
</reference>
<name>A0AAW0P133_9GOBI</name>
<gene>
    <name evidence="3" type="ORF">WMY93_013814</name>
</gene>
<dbReference type="AlphaFoldDB" id="A0AAW0P133"/>
<comment type="caution">
    <text evidence="3">The sequence shown here is derived from an EMBL/GenBank/DDBJ whole genome shotgun (WGS) entry which is preliminary data.</text>
</comment>
<sequence>MNSLLLYKSKTTVNAAPETPSLLLHCRKRNMNLVTLYDEDDFKFVQNLANPFFWVVPDIPNVKLNWCAAKQYCQYHSLGDLAQNGTQSDPDNPLWIQGSIIDNWAWDDGGCSTYRNWSSMEGDFAAAGTSNGLSSLAYMGAALDYCDKHHSGLLQILTDDHQRSVEEWLKTLEYKGNFWVGLRQSRVFGFWIWKDSLVDSSHWENGMHPEMPLSHQCGVIQAPGYKWRDHNCLDYLPFICEERIVRLSGP</sequence>
<evidence type="ECO:0000259" key="2">
    <source>
        <dbReference type="PROSITE" id="PS50041"/>
    </source>
</evidence>